<sequence length="31" mass="3801">MRHVLRNSSWAQWVMYSDLYGTLKYMQSDFS</sequence>
<accession>A0A0A8YLC3</accession>
<dbReference type="AlphaFoldDB" id="A0A0A8YLC3"/>
<reference evidence="1" key="2">
    <citation type="journal article" date="2015" name="Data Brief">
        <title>Shoot transcriptome of the giant reed, Arundo donax.</title>
        <authorList>
            <person name="Barrero R.A."/>
            <person name="Guerrero F.D."/>
            <person name="Moolhuijzen P."/>
            <person name="Goolsby J.A."/>
            <person name="Tidwell J."/>
            <person name="Bellgard S.E."/>
            <person name="Bellgard M.I."/>
        </authorList>
    </citation>
    <scope>NUCLEOTIDE SEQUENCE</scope>
    <source>
        <tissue evidence="1">Shoot tissue taken approximately 20 cm above the soil surface</tissue>
    </source>
</reference>
<evidence type="ECO:0000313" key="1">
    <source>
        <dbReference type="EMBL" id="JAD23357.1"/>
    </source>
</evidence>
<protein>
    <submittedName>
        <fullName evidence="1">Uncharacterized protein</fullName>
    </submittedName>
</protein>
<name>A0A0A8YLC3_ARUDO</name>
<proteinExistence type="predicted"/>
<organism evidence="1">
    <name type="scientific">Arundo donax</name>
    <name type="common">Giant reed</name>
    <name type="synonym">Donax arundinaceus</name>
    <dbReference type="NCBI Taxonomy" id="35708"/>
    <lineage>
        <taxon>Eukaryota</taxon>
        <taxon>Viridiplantae</taxon>
        <taxon>Streptophyta</taxon>
        <taxon>Embryophyta</taxon>
        <taxon>Tracheophyta</taxon>
        <taxon>Spermatophyta</taxon>
        <taxon>Magnoliopsida</taxon>
        <taxon>Liliopsida</taxon>
        <taxon>Poales</taxon>
        <taxon>Poaceae</taxon>
        <taxon>PACMAD clade</taxon>
        <taxon>Arundinoideae</taxon>
        <taxon>Arundineae</taxon>
        <taxon>Arundo</taxon>
    </lineage>
</organism>
<dbReference type="EMBL" id="GBRH01274538">
    <property type="protein sequence ID" value="JAD23357.1"/>
    <property type="molecule type" value="Transcribed_RNA"/>
</dbReference>
<reference evidence="1" key="1">
    <citation type="submission" date="2014-09" db="EMBL/GenBank/DDBJ databases">
        <authorList>
            <person name="Magalhaes I.L.F."/>
            <person name="Oliveira U."/>
            <person name="Santos F.R."/>
            <person name="Vidigal T.H.D.A."/>
            <person name="Brescovit A.D."/>
            <person name="Santos A.J."/>
        </authorList>
    </citation>
    <scope>NUCLEOTIDE SEQUENCE</scope>
    <source>
        <tissue evidence="1">Shoot tissue taken approximately 20 cm above the soil surface</tissue>
    </source>
</reference>